<dbReference type="Pfam" id="PF00300">
    <property type="entry name" value="His_Phos_1"/>
    <property type="match status" value="1"/>
</dbReference>
<dbReference type="InterPro" id="IPR023586">
    <property type="entry name" value="Ile-tRNA-ligase_type2"/>
</dbReference>
<dbReference type="SUPFAM" id="SSF47323">
    <property type="entry name" value="Anticodon-binding domain of a subclass of class I aminoacyl-tRNA synthetases"/>
    <property type="match status" value="1"/>
</dbReference>
<keyword evidence="12" id="KW-0648">Protein biosynthesis</keyword>
<dbReference type="GO" id="GO:0006428">
    <property type="term" value="P:isoleucyl-tRNA aminoacylation"/>
    <property type="evidence" value="ECO:0007669"/>
    <property type="project" value="InterPro"/>
</dbReference>
<dbReference type="InterPro" id="IPR009008">
    <property type="entry name" value="Val/Leu/Ile-tRNA-synth_edit"/>
</dbReference>
<evidence type="ECO:0000256" key="6">
    <source>
        <dbReference type="ARBA" id="ARBA00022490"/>
    </source>
</evidence>
<evidence type="ECO:0000313" key="20">
    <source>
        <dbReference type="EMBL" id="OGY57713.1"/>
    </source>
</evidence>
<dbReference type="EC" id="6.1.1.5" evidence="5"/>
<evidence type="ECO:0000256" key="7">
    <source>
        <dbReference type="ARBA" id="ARBA00022598"/>
    </source>
</evidence>
<keyword evidence="13" id="KW-0030">Aminoacyl-tRNA synthetase</keyword>
<dbReference type="CDD" id="cd07067">
    <property type="entry name" value="HP_PGM_like"/>
    <property type="match status" value="1"/>
</dbReference>
<dbReference type="InterPro" id="IPR033709">
    <property type="entry name" value="Anticodon_Ile_ABEc"/>
</dbReference>
<dbReference type="InterPro" id="IPR009080">
    <property type="entry name" value="tRNAsynth_Ia_anticodon-bd"/>
</dbReference>
<dbReference type="Gene3D" id="3.90.740.10">
    <property type="entry name" value="Valyl/Leucyl/Isoleucyl-tRNA synthetase, editing domain"/>
    <property type="match status" value="1"/>
</dbReference>
<name>A0A1G1YZD4_9BACT</name>
<evidence type="ECO:0000256" key="5">
    <source>
        <dbReference type="ARBA" id="ARBA00013165"/>
    </source>
</evidence>
<evidence type="ECO:0000256" key="12">
    <source>
        <dbReference type="ARBA" id="ARBA00022917"/>
    </source>
</evidence>
<dbReference type="Gene3D" id="3.40.50.620">
    <property type="entry name" value="HUPs"/>
    <property type="match status" value="2"/>
</dbReference>
<keyword evidence="8" id="KW-0479">Metal-binding</keyword>
<dbReference type="GO" id="GO:0002161">
    <property type="term" value="F:aminoacyl-tRNA deacylase activity"/>
    <property type="evidence" value="ECO:0007669"/>
    <property type="project" value="InterPro"/>
</dbReference>
<dbReference type="CDD" id="cd07961">
    <property type="entry name" value="Anticodon_Ia_Ile_ABEc"/>
    <property type="match status" value="1"/>
</dbReference>
<keyword evidence="11" id="KW-0067">ATP-binding</keyword>
<reference evidence="20 21" key="1">
    <citation type="journal article" date="2016" name="Nat. Commun.">
        <title>Thousands of microbial genomes shed light on interconnected biogeochemical processes in an aquifer system.</title>
        <authorList>
            <person name="Anantharaman K."/>
            <person name="Brown C.T."/>
            <person name="Hug L.A."/>
            <person name="Sharon I."/>
            <person name="Castelle C.J."/>
            <person name="Probst A.J."/>
            <person name="Thomas B.C."/>
            <person name="Singh A."/>
            <person name="Wilkins M.J."/>
            <person name="Karaoz U."/>
            <person name="Brodie E.L."/>
            <person name="Williams K.H."/>
            <person name="Hubbard S.S."/>
            <person name="Banfield J.F."/>
        </authorList>
    </citation>
    <scope>NUCLEOTIDE SEQUENCE [LARGE SCALE GENOMIC DNA]</scope>
</reference>
<evidence type="ECO:0000256" key="14">
    <source>
        <dbReference type="ARBA" id="ARBA00025217"/>
    </source>
</evidence>
<sequence>MLKHAEEFNLAKVEEKVLQNWTKNQVFNKLQARKAKKIFKFYEGPPYANGHPGIHHILSRVFKDIILRYKSMSGYSVPRRAGWDTHGLPIEIQVEKELGIKSKKEIEKLGVSLFNKKAREIIWKYLDEWERFTDRIGYWLDLKNAYVTYTNDYIESLWWIFKEIHKRGYLKESRKIVPYCPRCETPLSSHEMGQPGVYQLAKDPSVYVKFKLRAKSSKTKNTYLLVWTTTPWTLPSNFAVAVDPQLTYTKYEIGDEYFWSYNPLPHSHEEAEVVEKISGKKMIGWEYEPLYKTLSKQAGKTTKDKAYKVVGADFVQTGEGTGLVHISPAFGEDDFALLGQVEFPVTIDNHGKVIEGLPGAGKFIKEADKDISADLVKRKLMYLETVIEHEYPFCWRCSTPLIYFAKVGWFFEVSRLRKKLMEENNKINWTPDYIKSGRMGEWLKEAKDWSISRDRYWGTPLPIWKCDDCEAHKVIGSFKELTDEAYHKNNFYIMRHGQAESNMKDVIAAGPEKGSHISKLTEKGKAEALAAAKLLKKKNINVIFSSPYKRTMDTAGIVAKEIKGSVIADKRLREADSGTFNWGKVKEHKKFFRDPIEEFTKAPPGGENLIQVKERVFDFVKDVNARYRGKNILIVGHGDPLWMLEAAVNNLSNEEALKLSYIGVGEARQISFKNLPYNEEGEVDIHRPYVDEVYLKCDECGGSMKRISDVADVWFDSGAMPLASVHYPFENRKFIDSGEGYPADYISEGIDQTRGWFYTLLTVAVLLGKPAAYKNVISLGLIRDKHGLKMSKSKGNVVNPWEMIDKYGVDAVRWYFYTVNPPAEPKNFDETELTKVTRQFFFTLYNSYVFYASADAGKAKAHIMDKWILARLNQTIETVTNNLNKYEIGGSAKAIAELVEDLSRWYIRRSRKRDGVKPVLGHVLTEISKLTAPFTPFFGDALYQSLGNSSSVHLAAWPKLNKKAIDKALIETMAEVRRLSTLALARRAELGIKVRQPLQSLKVKTANKKLKTYKDLLEVLKDEVNVKQIIFDDKLETEVEFDINITPALKEEGTLREFTRLVQDLRKKGGLMPKDKVSLFVDAEGANQSILQKNSKKFAKEVGAKTIAFRRSEKFNAEWIGQVNNSPVWLALKKI</sequence>
<keyword evidence="10" id="KW-0862">Zinc</keyword>
<evidence type="ECO:0000256" key="17">
    <source>
        <dbReference type="PIRSR" id="PIRSR613078-2"/>
    </source>
</evidence>
<gene>
    <name evidence="20" type="ORF">A3D47_01105</name>
</gene>
<dbReference type="EMBL" id="MHIU01000024">
    <property type="protein sequence ID" value="OGY57713.1"/>
    <property type="molecule type" value="Genomic_DNA"/>
</dbReference>
<evidence type="ECO:0000256" key="9">
    <source>
        <dbReference type="ARBA" id="ARBA00022741"/>
    </source>
</evidence>
<dbReference type="PANTHER" id="PTHR42780">
    <property type="entry name" value="SOLEUCYL-TRNA SYNTHETASE"/>
    <property type="match status" value="1"/>
</dbReference>
<dbReference type="GO" id="GO:0005524">
    <property type="term" value="F:ATP binding"/>
    <property type="evidence" value="ECO:0007669"/>
    <property type="project" value="UniProtKB-KW"/>
</dbReference>
<keyword evidence="9" id="KW-0547">Nucleotide-binding</keyword>
<feature type="binding site" evidence="17">
    <location>
        <position position="550"/>
    </location>
    <ligand>
        <name>substrate</name>
    </ligand>
</feature>
<protein>
    <recommendedName>
        <fullName evidence="5">isoleucine--tRNA ligase</fullName>
        <ecNumber evidence="5">6.1.1.5</ecNumber>
    </recommendedName>
</protein>
<organism evidence="20 21">
    <name type="scientific">Candidatus Colwellbacteria bacterium RIFCSPHIGHO2_02_FULL_43_15</name>
    <dbReference type="NCBI Taxonomy" id="1797686"/>
    <lineage>
        <taxon>Bacteria</taxon>
        <taxon>Candidatus Colwelliibacteriota</taxon>
    </lineage>
</organism>
<dbReference type="InterPro" id="IPR013078">
    <property type="entry name" value="His_Pase_superF_clade-1"/>
</dbReference>
<evidence type="ECO:0000313" key="21">
    <source>
        <dbReference type="Proteomes" id="UP000178651"/>
    </source>
</evidence>
<evidence type="ECO:0000259" key="18">
    <source>
        <dbReference type="Pfam" id="PF00133"/>
    </source>
</evidence>
<dbReference type="GO" id="GO:0005737">
    <property type="term" value="C:cytoplasm"/>
    <property type="evidence" value="ECO:0007669"/>
    <property type="project" value="UniProtKB-SubCell"/>
</dbReference>
<dbReference type="GO" id="GO:0004822">
    <property type="term" value="F:isoleucine-tRNA ligase activity"/>
    <property type="evidence" value="ECO:0007669"/>
    <property type="project" value="UniProtKB-EC"/>
</dbReference>
<comment type="function">
    <text evidence="14">Catalyzes the attachment of isoleucine to tRNA(Ile). As IleRS can inadvertently accommodate and process structurally similar amino acids such as valine, to avoid such errors it has two additional distinct tRNA(Ile)-dependent editing activities. One activity is designated as 'pretransfer' editing and involves the hydrolysis of activated Val-AMP. The other activity is designated 'posttransfer' editing and involves deacylation of mischarged Val-tRNA(Ile).</text>
</comment>
<feature type="active site" description="Tele-phosphohistidine intermediate" evidence="16">
    <location>
        <position position="496"/>
    </location>
</feature>
<evidence type="ECO:0000256" key="11">
    <source>
        <dbReference type="ARBA" id="ARBA00022840"/>
    </source>
</evidence>
<dbReference type="InterPro" id="IPR014729">
    <property type="entry name" value="Rossmann-like_a/b/a_fold"/>
</dbReference>
<comment type="cofactor">
    <cofactor evidence="1">
        <name>Zn(2+)</name>
        <dbReference type="ChEBI" id="CHEBI:29105"/>
    </cofactor>
</comment>
<dbReference type="PANTHER" id="PTHR42780:SF1">
    <property type="entry name" value="ISOLEUCINE--TRNA LIGASE, CYTOPLASMIC"/>
    <property type="match status" value="1"/>
</dbReference>
<feature type="binding site" evidence="17">
    <location>
        <begin position="495"/>
        <end position="502"/>
    </location>
    <ligand>
        <name>substrate</name>
    </ligand>
</feature>
<feature type="domain" description="Aminoacyl-tRNA synthetase class Ia" evidence="18">
    <location>
        <begin position="17"/>
        <end position="491"/>
    </location>
</feature>
<dbReference type="SUPFAM" id="SSF52374">
    <property type="entry name" value="Nucleotidylyl transferase"/>
    <property type="match status" value="1"/>
</dbReference>
<evidence type="ECO:0000259" key="19">
    <source>
        <dbReference type="Pfam" id="PF08264"/>
    </source>
</evidence>
<dbReference type="Proteomes" id="UP000178651">
    <property type="component" value="Unassembled WGS sequence"/>
</dbReference>
<evidence type="ECO:0000256" key="15">
    <source>
        <dbReference type="ARBA" id="ARBA00048359"/>
    </source>
</evidence>
<keyword evidence="7" id="KW-0436">Ligase</keyword>
<dbReference type="SUPFAM" id="SSF53254">
    <property type="entry name" value="Phosphoglycerate mutase-like"/>
    <property type="match status" value="1"/>
</dbReference>
<dbReference type="GO" id="GO:0046872">
    <property type="term" value="F:metal ion binding"/>
    <property type="evidence" value="ECO:0007669"/>
    <property type="project" value="UniProtKB-KW"/>
</dbReference>
<feature type="active site" description="Proton donor/acceptor" evidence="16">
    <location>
        <position position="574"/>
    </location>
</feature>
<dbReference type="InterPro" id="IPR029033">
    <property type="entry name" value="His_PPase_superfam"/>
</dbReference>
<dbReference type="InterPro" id="IPR013155">
    <property type="entry name" value="M/V/L/I-tRNA-synth_anticd-bd"/>
</dbReference>
<evidence type="ECO:0000256" key="16">
    <source>
        <dbReference type="PIRSR" id="PIRSR613078-1"/>
    </source>
</evidence>
<dbReference type="Gene3D" id="1.10.730.10">
    <property type="entry name" value="Isoleucyl-tRNA Synthetase, Domain 1"/>
    <property type="match status" value="1"/>
</dbReference>
<dbReference type="SUPFAM" id="SSF50677">
    <property type="entry name" value="ValRS/IleRS/LeuRS editing domain"/>
    <property type="match status" value="1"/>
</dbReference>
<comment type="catalytic activity">
    <reaction evidence="15">
        <text>tRNA(Ile) + L-isoleucine + ATP = L-isoleucyl-tRNA(Ile) + AMP + diphosphate</text>
        <dbReference type="Rhea" id="RHEA:11060"/>
        <dbReference type="Rhea" id="RHEA-COMP:9666"/>
        <dbReference type="Rhea" id="RHEA-COMP:9695"/>
        <dbReference type="ChEBI" id="CHEBI:30616"/>
        <dbReference type="ChEBI" id="CHEBI:33019"/>
        <dbReference type="ChEBI" id="CHEBI:58045"/>
        <dbReference type="ChEBI" id="CHEBI:78442"/>
        <dbReference type="ChEBI" id="CHEBI:78528"/>
        <dbReference type="ChEBI" id="CHEBI:456215"/>
        <dbReference type="EC" id="6.1.1.5"/>
    </reaction>
</comment>
<comment type="caution">
    <text evidence="20">The sequence shown here is derived from an EMBL/GenBank/DDBJ whole genome shotgun (WGS) entry which is preliminary data.</text>
</comment>
<evidence type="ECO:0000256" key="13">
    <source>
        <dbReference type="ARBA" id="ARBA00023146"/>
    </source>
</evidence>
<dbReference type="Pfam" id="PF08264">
    <property type="entry name" value="Anticodon_1"/>
    <property type="match status" value="1"/>
</dbReference>
<dbReference type="Pfam" id="PF00133">
    <property type="entry name" value="tRNA-synt_1"/>
    <property type="match status" value="2"/>
</dbReference>
<dbReference type="FunFam" id="3.40.50.620:FF:000063">
    <property type="entry name" value="Isoleucine--tRNA ligase"/>
    <property type="match status" value="1"/>
</dbReference>
<evidence type="ECO:0000256" key="1">
    <source>
        <dbReference type="ARBA" id="ARBA00001947"/>
    </source>
</evidence>
<comment type="subunit">
    <text evidence="4">Monomer.</text>
</comment>
<accession>A0A1G1YZD4</accession>
<proteinExistence type="inferred from homology"/>
<evidence type="ECO:0000256" key="2">
    <source>
        <dbReference type="ARBA" id="ARBA00004496"/>
    </source>
</evidence>
<evidence type="ECO:0000256" key="8">
    <source>
        <dbReference type="ARBA" id="ARBA00022723"/>
    </source>
</evidence>
<evidence type="ECO:0000256" key="3">
    <source>
        <dbReference type="ARBA" id="ARBA00007078"/>
    </source>
</evidence>
<dbReference type="InterPro" id="IPR002300">
    <property type="entry name" value="aa-tRNA-synth_Ia"/>
</dbReference>
<comment type="similarity">
    <text evidence="3">Belongs to the class-I aminoacyl-tRNA synthetase family. IleS type 2 subfamily.</text>
</comment>
<keyword evidence="6" id="KW-0963">Cytoplasm</keyword>
<feature type="domain" description="Aminoacyl-tRNA synthetase class Ia" evidence="18">
    <location>
        <begin position="684"/>
        <end position="817"/>
    </location>
</feature>
<dbReference type="AlphaFoldDB" id="A0A1G1YZD4"/>
<dbReference type="InterPro" id="IPR002301">
    <property type="entry name" value="Ile-tRNA-ligase"/>
</dbReference>
<dbReference type="GO" id="GO:0000049">
    <property type="term" value="F:tRNA binding"/>
    <property type="evidence" value="ECO:0007669"/>
    <property type="project" value="InterPro"/>
</dbReference>
<dbReference type="PRINTS" id="PR00984">
    <property type="entry name" value="TRNASYNTHILE"/>
</dbReference>
<comment type="subcellular location">
    <subcellularLocation>
        <location evidence="2">Cytoplasm</location>
    </subcellularLocation>
</comment>
<dbReference type="Gene3D" id="3.40.50.1240">
    <property type="entry name" value="Phosphoglycerate mutase-like"/>
    <property type="match status" value="1"/>
</dbReference>
<evidence type="ECO:0000256" key="10">
    <source>
        <dbReference type="ARBA" id="ARBA00022833"/>
    </source>
</evidence>
<feature type="domain" description="Methionyl/Valyl/Leucyl/Isoleucyl-tRNA synthetase anticodon-binding" evidence="19">
    <location>
        <begin position="865"/>
        <end position="999"/>
    </location>
</feature>
<evidence type="ECO:0000256" key="4">
    <source>
        <dbReference type="ARBA" id="ARBA00011245"/>
    </source>
</evidence>
<dbReference type="SMART" id="SM00855">
    <property type="entry name" value="PGAM"/>
    <property type="match status" value="1"/>
</dbReference>